<dbReference type="RefSeq" id="WP_149265530.1">
    <property type="nucleotide sequence ID" value="NZ_VFJB01000003.1"/>
</dbReference>
<dbReference type="PROSITE" id="PS51257">
    <property type="entry name" value="PROKAR_LIPOPROTEIN"/>
    <property type="match status" value="1"/>
</dbReference>
<gene>
    <name evidence="1" type="ORF">FHQ18_02150</name>
</gene>
<name>A0A5A8F513_9BACT</name>
<sequence>MRKILPLIFVIAFFGCSYESTTVRDFSDAVRKPSIGYIYIAALIEANTNFSSLLYDKTKVKFDYNKPIVIKKISPENRVFIAPVKREHGGELTYDETIRNALKNYIVINKFAQIAVDEKSADYILVANIVDSPQMVIGKNFSKLEITIFDREGNVAYFSKISGYSKSDENFWYFPSKRAKPVSYISLKTLEYTFKKQLKKAFVRGA</sequence>
<comment type="caution">
    <text evidence="1">The sequence shown here is derived from an EMBL/GenBank/DDBJ whole genome shotgun (WGS) entry which is preliminary data.</text>
</comment>
<dbReference type="EMBL" id="VFJB01000003">
    <property type="protein sequence ID" value="KAA0258770.1"/>
    <property type="molecule type" value="Genomic_DNA"/>
</dbReference>
<evidence type="ECO:0000313" key="2">
    <source>
        <dbReference type="Proteomes" id="UP000322876"/>
    </source>
</evidence>
<accession>A0A5A8F513</accession>
<evidence type="ECO:0008006" key="3">
    <source>
        <dbReference type="Google" id="ProtNLM"/>
    </source>
</evidence>
<protein>
    <recommendedName>
        <fullName evidence="3">Lipoprotein</fullName>
    </recommendedName>
</protein>
<organism evidence="1 2">
    <name type="scientific">Deferribacter autotrophicus</name>
    <dbReference type="NCBI Taxonomy" id="500465"/>
    <lineage>
        <taxon>Bacteria</taxon>
        <taxon>Pseudomonadati</taxon>
        <taxon>Deferribacterota</taxon>
        <taxon>Deferribacteres</taxon>
        <taxon>Deferribacterales</taxon>
        <taxon>Deferribacteraceae</taxon>
        <taxon>Deferribacter</taxon>
    </lineage>
</organism>
<dbReference type="OrthoDB" id="9797639at2"/>
<proteinExistence type="predicted"/>
<reference evidence="1 2" key="1">
    <citation type="submission" date="2019-06" db="EMBL/GenBank/DDBJ databases">
        <title>Genomic insights into carbon and energy metabolism of Deferribacter autotrophicus revealed new metabolic traits in the phylum Deferribacteres.</title>
        <authorList>
            <person name="Slobodkin A.I."/>
            <person name="Slobodkina G.B."/>
            <person name="Allioux M."/>
            <person name="Alain K."/>
            <person name="Jebbar M."/>
            <person name="Shadrin V."/>
            <person name="Kublanov I.V."/>
            <person name="Toshchakov S.V."/>
            <person name="Bonch-Osmolovskaya E.A."/>
        </authorList>
    </citation>
    <scope>NUCLEOTIDE SEQUENCE [LARGE SCALE GENOMIC DNA]</scope>
    <source>
        <strain evidence="1 2">SL50</strain>
    </source>
</reference>
<evidence type="ECO:0000313" key="1">
    <source>
        <dbReference type="EMBL" id="KAA0258770.1"/>
    </source>
</evidence>
<keyword evidence="2" id="KW-1185">Reference proteome</keyword>
<dbReference type="Proteomes" id="UP000322876">
    <property type="component" value="Unassembled WGS sequence"/>
</dbReference>
<dbReference type="AlphaFoldDB" id="A0A5A8F513"/>